<dbReference type="EMBL" id="MHSK01000008">
    <property type="protein sequence ID" value="OHA42648.1"/>
    <property type="molecule type" value="Genomic_DNA"/>
</dbReference>
<dbReference type="Proteomes" id="UP000177269">
    <property type="component" value="Unassembled WGS sequence"/>
</dbReference>
<name>A0A1G2P2S3_9BACT</name>
<dbReference type="AlphaFoldDB" id="A0A1G2P2S3"/>
<evidence type="ECO:0000313" key="3">
    <source>
        <dbReference type="Proteomes" id="UP000177269"/>
    </source>
</evidence>
<sequence>MWSENLFGAGNQQGRSKKEKECMYQKEREYLSLLLKESQEWKRNRPEGWEDESKCPGWQEELFRRTEIHRITHPPPQPVGTLADLGRFCGH</sequence>
<proteinExistence type="predicted"/>
<reference evidence="2 3" key="1">
    <citation type="journal article" date="2016" name="Nat. Commun.">
        <title>Thousands of microbial genomes shed light on interconnected biogeochemical processes in an aquifer system.</title>
        <authorList>
            <person name="Anantharaman K."/>
            <person name="Brown C.T."/>
            <person name="Hug L.A."/>
            <person name="Sharon I."/>
            <person name="Castelle C.J."/>
            <person name="Probst A.J."/>
            <person name="Thomas B.C."/>
            <person name="Singh A."/>
            <person name="Wilkins M.J."/>
            <person name="Karaoz U."/>
            <person name="Brodie E.L."/>
            <person name="Williams K.H."/>
            <person name="Hubbard S.S."/>
            <person name="Banfield J.F."/>
        </authorList>
    </citation>
    <scope>NUCLEOTIDE SEQUENCE [LARGE SCALE GENOMIC DNA]</scope>
</reference>
<organism evidence="2 3">
    <name type="scientific">Candidatus Taylorbacteria bacterium RIFCSPLOWO2_12_FULL_43_20</name>
    <dbReference type="NCBI Taxonomy" id="1802332"/>
    <lineage>
        <taxon>Bacteria</taxon>
        <taxon>Candidatus Tayloriibacteriota</taxon>
    </lineage>
</organism>
<comment type="caution">
    <text evidence="2">The sequence shown here is derived from an EMBL/GenBank/DDBJ whole genome shotgun (WGS) entry which is preliminary data.</text>
</comment>
<gene>
    <name evidence="2" type="ORF">A3G52_00540</name>
</gene>
<feature type="region of interest" description="Disordered" evidence="1">
    <location>
        <begin position="1"/>
        <end position="20"/>
    </location>
</feature>
<protein>
    <submittedName>
        <fullName evidence="2">Uncharacterized protein</fullName>
    </submittedName>
</protein>
<feature type="region of interest" description="Disordered" evidence="1">
    <location>
        <begin position="71"/>
        <end position="91"/>
    </location>
</feature>
<evidence type="ECO:0000313" key="2">
    <source>
        <dbReference type="EMBL" id="OHA42648.1"/>
    </source>
</evidence>
<accession>A0A1G2P2S3</accession>
<evidence type="ECO:0000256" key="1">
    <source>
        <dbReference type="SAM" id="MobiDB-lite"/>
    </source>
</evidence>